<gene>
    <name evidence="1" type="ORF">G6045_01145</name>
</gene>
<dbReference type="AlphaFoldDB" id="A0A6G4XBS8"/>
<sequence length="347" mass="36699">MIFNRKGRGRLLEAVSDFEAAVRGQDADRAEQAFGALHEHFGEAGDQEVQEAGARLAALLMDVPPGPRGTVAVIVGACVERGADAGPCAPAVFEGLLDAVRGAGEFCERWAATGGGELPDPESSDVDDALLERVGPQAAMAWWTLQQWEMASVAMLNHPGVRTSLDPALRGEVLALLRPVEEASGHDFKCLTYALTVLDEEPLVALDRASGRGYALRMSGIGDNFQLHTLLARVLAGGGHVDAYVPSAQEAAVCRDAPGQVPTTGSFNLVAADGSWIWNEGAPVDIPVVDGARLLVLDPPPYPRGWPAGRFFPGMQGDLVLERVLTDEETARWFAHVAPAKSPGAAV</sequence>
<comment type="caution">
    <text evidence="1">The sequence shown here is derived from an EMBL/GenBank/DDBJ whole genome shotgun (WGS) entry which is preliminary data.</text>
</comment>
<keyword evidence="2" id="KW-1185">Reference proteome</keyword>
<dbReference type="RefSeq" id="WP_165329815.1">
    <property type="nucleotide sequence ID" value="NZ_JAAKZW010000002.1"/>
</dbReference>
<accession>A0A6G4XBS8</accession>
<reference evidence="1 2" key="1">
    <citation type="submission" date="2020-02" db="EMBL/GenBank/DDBJ databases">
        <title>Whole-genome analyses of novel actinobacteria.</title>
        <authorList>
            <person name="Sahin N."/>
            <person name="Tokatli A."/>
        </authorList>
    </citation>
    <scope>NUCLEOTIDE SEQUENCE [LARGE SCALE GENOMIC DNA]</scope>
    <source>
        <strain evidence="1 2">YC504</strain>
    </source>
</reference>
<name>A0A6G4XBS8_9ACTN</name>
<organism evidence="1 2">
    <name type="scientific">Streptomyces mesophilus</name>
    <dbReference type="NCBI Taxonomy" id="1775132"/>
    <lineage>
        <taxon>Bacteria</taxon>
        <taxon>Bacillati</taxon>
        <taxon>Actinomycetota</taxon>
        <taxon>Actinomycetes</taxon>
        <taxon>Kitasatosporales</taxon>
        <taxon>Streptomycetaceae</taxon>
        <taxon>Streptomyces</taxon>
    </lineage>
</organism>
<dbReference type="EMBL" id="JAAKZW010000002">
    <property type="protein sequence ID" value="NGO74297.1"/>
    <property type="molecule type" value="Genomic_DNA"/>
</dbReference>
<proteinExistence type="predicted"/>
<protein>
    <submittedName>
        <fullName evidence="1">Uncharacterized protein</fullName>
    </submittedName>
</protein>
<evidence type="ECO:0000313" key="2">
    <source>
        <dbReference type="Proteomes" id="UP000481109"/>
    </source>
</evidence>
<evidence type="ECO:0000313" key="1">
    <source>
        <dbReference type="EMBL" id="NGO74297.1"/>
    </source>
</evidence>
<dbReference type="Proteomes" id="UP000481109">
    <property type="component" value="Unassembled WGS sequence"/>
</dbReference>